<evidence type="ECO:0008006" key="4">
    <source>
        <dbReference type="Google" id="ProtNLM"/>
    </source>
</evidence>
<evidence type="ECO:0000313" key="2">
    <source>
        <dbReference type="EMBL" id="MEC3863167.1"/>
    </source>
</evidence>
<keyword evidence="1" id="KW-1133">Transmembrane helix</keyword>
<accession>A0ABU6HLC6</accession>
<evidence type="ECO:0000313" key="3">
    <source>
        <dbReference type="Proteomes" id="UP001348149"/>
    </source>
</evidence>
<dbReference type="EMBL" id="JAYLLH010000039">
    <property type="protein sequence ID" value="MEC3863167.1"/>
    <property type="molecule type" value="Genomic_DNA"/>
</dbReference>
<gene>
    <name evidence="2" type="ORF">VK792_17880</name>
</gene>
<protein>
    <recommendedName>
        <fullName evidence="4">DUF4386 family protein</fullName>
    </recommendedName>
</protein>
<feature type="transmembrane region" description="Helical" evidence="1">
    <location>
        <begin position="12"/>
        <end position="35"/>
    </location>
</feature>
<feature type="transmembrane region" description="Helical" evidence="1">
    <location>
        <begin position="193"/>
        <end position="214"/>
    </location>
</feature>
<keyword evidence="1" id="KW-0472">Membrane</keyword>
<dbReference type="Proteomes" id="UP001348149">
    <property type="component" value="Unassembled WGS sequence"/>
</dbReference>
<keyword evidence="3" id="KW-1185">Reference proteome</keyword>
<evidence type="ECO:0000256" key="1">
    <source>
        <dbReference type="SAM" id="Phobius"/>
    </source>
</evidence>
<comment type="caution">
    <text evidence="2">The sequence shown here is derived from an EMBL/GenBank/DDBJ whole genome shotgun (WGS) entry which is preliminary data.</text>
</comment>
<reference evidence="2 3" key="1">
    <citation type="submission" date="2024-01" db="EMBL/GenBank/DDBJ databases">
        <title>Mesobacterium rodlantinim sp. nov., isolated from shallow sea hydrothermal systems off Kueishantao Island.</title>
        <authorList>
            <person name="Su Z."/>
            <person name="Tang K."/>
        </authorList>
    </citation>
    <scope>NUCLEOTIDE SEQUENCE [LARGE SCALE GENOMIC DNA]</scope>
    <source>
        <strain evidence="2 3">TK19101</strain>
    </source>
</reference>
<sequence length="222" mass="22558">MSFSHAAAGAALICAATYVIGFAVLLTVLAPLGFGSEQIDAQAVTAFVHAHPLEMIAWNTLIYIVNALALVVLVVGLSLRLRGHQSGLAAMAQALGLIWAGLVLGAGMVANVAVERVVSLFAETPELAVQMWSILHAVELGLGGGNEIAGGAWLLTISLAERRAATLPGWLVVLGVLAGGAGMVTVVPPLGQSAGVVFGLGTLLWFGGVGLTLLRATPPAQV</sequence>
<organism evidence="2 3">
    <name type="scientific">Mesobacterium hydrothermale</name>
    <dbReference type="NCBI Taxonomy" id="3111907"/>
    <lineage>
        <taxon>Bacteria</taxon>
        <taxon>Pseudomonadati</taxon>
        <taxon>Pseudomonadota</taxon>
        <taxon>Alphaproteobacteria</taxon>
        <taxon>Rhodobacterales</taxon>
        <taxon>Roseobacteraceae</taxon>
        <taxon>Mesobacterium</taxon>
    </lineage>
</organism>
<feature type="transmembrane region" description="Helical" evidence="1">
    <location>
        <begin position="167"/>
        <end position="187"/>
    </location>
</feature>
<feature type="transmembrane region" description="Helical" evidence="1">
    <location>
        <begin position="134"/>
        <end position="155"/>
    </location>
</feature>
<keyword evidence="1" id="KW-0812">Transmembrane</keyword>
<dbReference type="RefSeq" id="WP_326299235.1">
    <property type="nucleotide sequence ID" value="NZ_JAYLLH010000039.1"/>
</dbReference>
<feature type="transmembrane region" description="Helical" evidence="1">
    <location>
        <begin position="91"/>
        <end position="114"/>
    </location>
</feature>
<name>A0ABU6HLC6_9RHOB</name>
<proteinExistence type="predicted"/>
<feature type="transmembrane region" description="Helical" evidence="1">
    <location>
        <begin position="55"/>
        <end position="79"/>
    </location>
</feature>